<keyword evidence="1" id="KW-1133">Transmembrane helix</keyword>
<gene>
    <name evidence="2" type="ORF">SAMN04487958_102321</name>
</gene>
<proteinExistence type="predicted"/>
<keyword evidence="3" id="KW-1185">Reference proteome</keyword>
<feature type="transmembrane region" description="Helical" evidence="1">
    <location>
        <begin position="15"/>
        <end position="40"/>
    </location>
</feature>
<organism evidence="2 3">
    <name type="scientific">Vreelandella subterranea</name>
    <dbReference type="NCBI Taxonomy" id="416874"/>
    <lineage>
        <taxon>Bacteria</taxon>
        <taxon>Pseudomonadati</taxon>
        <taxon>Pseudomonadota</taxon>
        <taxon>Gammaproteobacteria</taxon>
        <taxon>Oceanospirillales</taxon>
        <taxon>Halomonadaceae</taxon>
        <taxon>Vreelandella</taxon>
    </lineage>
</organism>
<accession>A0A1H9RE66</accession>
<evidence type="ECO:0000256" key="1">
    <source>
        <dbReference type="SAM" id="Phobius"/>
    </source>
</evidence>
<evidence type="ECO:0000313" key="3">
    <source>
        <dbReference type="Proteomes" id="UP000198505"/>
    </source>
</evidence>
<name>A0A1H9RE66_9GAMM</name>
<dbReference type="RefSeq" id="WP_254902990.1">
    <property type="nucleotide sequence ID" value="NZ_FOGS01000002.1"/>
</dbReference>
<evidence type="ECO:0000313" key="2">
    <source>
        <dbReference type="EMBL" id="SER70279.1"/>
    </source>
</evidence>
<dbReference type="EMBL" id="FOGS01000002">
    <property type="protein sequence ID" value="SER70279.1"/>
    <property type="molecule type" value="Genomic_DNA"/>
</dbReference>
<protein>
    <submittedName>
        <fullName evidence="2">Uncharacterized protein</fullName>
    </submittedName>
</protein>
<dbReference type="STRING" id="416874.SAMN04487958_102321"/>
<keyword evidence="1" id="KW-0472">Membrane</keyword>
<keyword evidence="1" id="KW-0812">Transmembrane</keyword>
<reference evidence="3" key="1">
    <citation type="submission" date="2016-10" db="EMBL/GenBank/DDBJ databases">
        <authorList>
            <person name="Varghese N."/>
            <person name="Submissions S."/>
        </authorList>
    </citation>
    <scope>NUCLEOTIDE SEQUENCE [LARGE SCALE GENOMIC DNA]</scope>
    <source>
        <strain evidence="3">CGMCC 1.6495</strain>
    </source>
</reference>
<dbReference type="AlphaFoldDB" id="A0A1H9RE66"/>
<sequence>MMNADCFAVMASMGWLAWLMPFMLLLLVGLSIASLIKYLFSRAN</sequence>
<dbReference type="Proteomes" id="UP000198505">
    <property type="component" value="Unassembled WGS sequence"/>
</dbReference>